<evidence type="ECO:0008006" key="4">
    <source>
        <dbReference type="Google" id="ProtNLM"/>
    </source>
</evidence>
<sequence length="207" mass="23473">MMTVESINGDVSGAVGPAVPGEASEESRVPDNRVREVWATIKRLTKSKFTRVFVSDDDDDDAWMLQYAVSDYERHFVSERVIFEPDADSVQIRILYPFRIPPETLPFAQAYVSTEAFGMRFAQVKLDSDGEIICNCTIPYRIGDPFPEGVFVDLLELTARAGLSQYSKLKAYAEGELDDEEIDAFLTWLPSAREMVENRERVNRDQS</sequence>
<protein>
    <recommendedName>
        <fullName evidence="4">YbjN domain-containing protein</fullName>
    </recommendedName>
</protein>
<dbReference type="AlphaFoldDB" id="A0A087CZ66"/>
<evidence type="ECO:0000256" key="1">
    <source>
        <dbReference type="SAM" id="MobiDB-lite"/>
    </source>
</evidence>
<reference evidence="2 3" key="1">
    <citation type="submission" date="2014-03" db="EMBL/GenBank/DDBJ databases">
        <title>Genomics of Bifidobacteria.</title>
        <authorList>
            <person name="Ventura M."/>
            <person name="Milani C."/>
            <person name="Lugli G.A."/>
        </authorList>
    </citation>
    <scope>NUCLEOTIDE SEQUENCE [LARGE SCALE GENOMIC DNA]</scope>
    <source>
        <strain evidence="2 3">LMG 14934</strain>
    </source>
</reference>
<gene>
    <name evidence="2" type="ORF">BSAE_0323</name>
</gene>
<comment type="caution">
    <text evidence="2">The sequence shown here is derived from an EMBL/GenBank/DDBJ whole genome shotgun (WGS) entry which is preliminary data.</text>
</comment>
<evidence type="ECO:0000313" key="3">
    <source>
        <dbReference type="Proteomes" id="UP000029040"/>
    </source>
</evidence>
<dbReference type="Proteomes" id="UP000029040">
    <property type="component" value="Unassembled WGS sequence"/>
</dbReference>
<name>A0A087CZ66_9BIFI</name>
<organism evidence="2 3">
    <name type="scientific">Bifidobacterium pullorum subsp. saeculare DSM 6531 = LMG 14934</name>
    <dbReference type="NCBI Taxonomy" id="1437611"/>
    <lineage>
        <taxon>Bacteria</taxon>
        <taxon>Bacillati</taxon>
        <taxon>Actinomycetota</taxon>
        <taxon>Actinomycetes</taxon>
        <taxon>Bifidobacteriales</taxon>
        <taxon>Bifidobacteriaceae</taxon>
        <taxon>Bifidobacterium</taxon>
    </lineage>
</organism>
<dbReference type="EMBL" id="JGZM01000002">
    <property type="protein sequence ID" value="KFI88566.1"/>
    <property type="molecule type" value="Genomic_DNA"/>
</dbReference>
<dbReference type="RefSeq" id="WP_033508072.1">
    <property type="nucleotide sequence ID" value="NZ_JDTM01000002.1"/>
</dbReference>
<proteinExistence type="predicted"/>
<feature type="region of interest" description="Disordered" evidence="1">
    <location>
        <begin position="1"/>
        <end position="29"/>
    </location>
</feature>
<accession>A0A087CZ66</accession>
<evidence type="ECO:0000313" key="2">
    <source>
        <dbReference type="EMBL" id="KFI88566.1"/>
    </source>
</evidence>